<comment type="caution">
    <text evidence="5">The sequence shown here is derived from an EMBL/GenBank/DDBJ whole genome shotgun (WGS) entry which is preliminary data.</text>
</comment>
<name>A0A2N4XWY1_9GAMM</name>
<accession>A0A2N4XWY1</accession>
<feature type="non-terminal residue" evidence="5">
    <location>
        <position position="201"/>
    </location>
</feature>
<gene>
    <name evidence="5" type="ORF">CEX73_01730</name>
</gene>
<keyword evidence="1 3" id="KW-0820">tRNA-binding</keyword>
<dbReference type="InterPro" id="IPR033714">
    <property type="entry name" value="tRNA_bind_bactPheRS"/>
</dbReference>
<dbReference type="Gene3D" id="2.40.50.140">
    <property type="entry name" value="Nucleic acid-binding proteins"/>
    <property type="match status" value="1"/>
</dbReference>
<feature type="domain" description="TRNA-binding" evidence="4">
    <location>
        <begin position="39"/>
        <end position="139"/>
    </location>
</feature>
<dbReference type="Proteomes" id="UP000234253">
    <property type="component" value="Unassembled WGS sequence"/>
</dbReference>
<dbReference type="Pfam" id="PF01588">
    <property type="entry name" value="tRNA_bind"/>
    <property type="match status" value="1"/>
</dbReference>
<dbReference type="CDD" id="cd02796">
    <property type="entry name" value="tRNA_bind_bactPheRS"/>
    <property type="match status" value="1"/>
</dbReference>
<evidence type="ECO:0000259" key="4">
    <source>
        <dbReference type="PROSITE" id="PS50886"/>
    </source>
</evidence>
<evidence type="ECO:0000256" key="1">
    <source>
        <dbReference type="ARBA" id="ARBA00022555"/>
    </source>
</evidence>
<keyword evidence="5" id="KW-0436">Ligase</keyword>
<dbReference type="PROSITE" id="PS50886">
    <property type="entry name" value="TRBD"/>
    <property type="match status" value="1"/>
</dbReference>
<dbReference type="InterPro" id="IPR012340">
    <property type="entry name" value="NA-bd_OB-fold"/>
</dbReference>
<evidence type="ECO:0000256" key="2">
    <source>
        <dbReference type="ARBA" id="ARBA00022884"/>
    </source>
</evidence>
<proteinExistence type="predicted"/>
<organism evidence="5 6">
    <name type="scientific">Candidatus Palibaumannia cicadellinicola</name>
    <dbReference type="NCBI Taxonomy" id="186490"/>
    <lineage>
        <taxon>Bacteria</taxon>
        <taxon>Pseudomonadati</taxon>
        <taxon>Pseudomonadota</taxon>
        <taxon>Gammaproteobacteria</taxon>
        <taxon>Candidatus Palibaumannia</taxon>
    </lineage>
</organism>
<dbReference type="AlphaFoldDB" id="A0A2N4XWY1"/>
<dbReference type="GO" id="GO:0000049">
    <property type="term" value="F:tRNA binding"/>
    <property type="evidence" value="ECO:0007669"/>
    <property type="project" value="UniProtKB-UniRule"/>
</dbReference>
<reference evidence="5 6" key="1">
    <citation type="submission" date="2017-06" db="EMBL/GenBank/DDBJ databases">
        <title>Metabolic interaction between xylem feeders and their symbionts.</title>
        <authorList>
            <person name="Chouaia B."/>
        </authorList>
    </citation>
    <scope>NUCLEOTIDE SEQUENCE [LARGE SCALE GENOMIC DNA]</scope>
    <source>
        <strain evidence="5 6">Gra</strain>
    </source>
</reference>
<dbReference type="Gene3D" id="3.30.56.10">
    <property type="match status" value="1"/>
</dbReference>
<sequence>MKLSELWLREWVNPALDSHALTEQMTMFGLEVTSVEAVASKFTNVVIGRIVKCDRHPNDDNLWITKVDIKGPSLLTIICSAQNCRNDLLVAVNVVSTILYDQLSQGQLCSSFELGISNHNDQMSLIELPIDAPIGCNLCDYLQLNDNIIDISVTPNRADCLGILGVAREVALINHLPLQQPSSQPVTPVIMNTLPIHIEDT</sequence>
<dbReference type="SUPFAM" id="SSF50249">
    <property type="entry name" value="Nucleic acid-binding proteins"/>
    <property type="match status" value="1"/>
</dbReference>
<protein>
    <submittedName>
        <fullName evidence="5">Phenylalanine--tRNA ligase subunit beta</fullName>
    </submittedName>
</protein>
<evidence type="ECO:0000313" key="5">
    <source>
        <dbReference type="EMBL" id="PLK58721.1"/>
    </source>
</evidence>
<dbReference type="GO" id="GO:0016874">
    <property type="term" value="F:ligase activity"/>
    <property type="evidence" value="ECO:0007669"/>
    <property type="project" value="UniProtKB-KW"/>
</dbReference>
<evidence type="ECO:0000313" key="6">
    <source>
        <dbReference type="Proteomes" id="UP000234253"/>
    </source>
</evidence>
<dbReference type="EMBL" id="NJPO01000084">
    <property type="protein sequence ID" value="PLK58721.1"/>
    <property type="molecule type" value="Genomic_DNA"/>
</dbReference>
<dbReference type="InterPro" id="IPR002547">
    <property type="entry name" value="tRNA-bd_dom"/>
</dbReference>
<keyword evidence="2 3" id="KW-0694">RNA-binding</keyword>
<evidence type="ECO:0000256" key="3">
    <source>
        <dbReference type="PROSITE-ProRule" id="PRU00209"/>
    </source>
</evidence>